<feature type="binding site" evidence="3">
    <location>
        <position position="104"/>
    </location>
    <ligand>
        <name>Zn(2+)</name>
        <dbReference type="ChEBI" id="CHEBI:29105"/>
        <label>1</label>
    </ligand>
</feature>
<feature type="binding site" evidence="3">
    <location>
        <position position="204"/>
    </location>
    <ligand>
        <name>Zn(2+)</name>
        <dbReference type="ChEBI" id="CHEBI:29105"/>
        <label>1</label>
    </ligand>
</feature>
<dbReference type="InterPro" id="IPR002933">
    <property type="entry name" value="Peptidase_M20"/>
</dbReference>
<organism evidence="5 6">
    <name type="scientific">Actinocrinis puniceicyclus</name>
    <dbReference type="NCBI Taxonomy" id="977794"/>
    <lineage>
        <taxon>Bacteria</taxon>
        <taxon>Bacillati</taxon>
        <taxon>Actinomycetota</taxon>
        <taxon>Actinomycetes</taxon>
        <taxon>Catenulisporales</taxon>
        <taxon>Actinospicaceae</taxon>
        <taxon>Actinocrinis</taxon>
    </lineage>
</organism>
<dbReference type="SUPFAM" id="SSF55031">
    <property type="entry name" value="Bacterial exopeptidase dimerisation domain"/>
    <property type="match status" value="1"/>
</dbReference>
<dbReference type="InterPro" id="IPR010158">
    <property type="entry name" value="Amidase_Cbmase"/>
</dbReference>
<protein>
    <submittedName>
        <fullName evidence="5">Allantoate amidohydrolase</fullName>
    </submittedName>
</protein>
<name>A0A8J8B9S6_9ACTN</name>
<comment type="cofactor">
    <cofactor evidence="3">
        <name>Zn(2+)</name>
        <dbReference type="ChEBI" id="CHEBI:29105"/>
    </cofactor>
    <text evidence="3">Binds 2 Zn(2+) ions per subunit.</text>
</comment>
<dbReference type="PANTHER" id="PTHR32494">
    <property type="entry name" value="ALLANTOATE DEIMINASE-RELATED"/>
    <property type="match status" value="1"/>
</dbReference>
<dbReference type="Gene3D" id="3.40.630.10">
    <property type="entry name" value="Zn peptidases"/>
    <property type="match status" value="1"/>
</dbReference>
<sequence>MNEAAEATGFAQLWSSLADIGRDPSTGGYRRFAWTPSDLACRDWFSAQAADRGLTVETDRNGNQWAWWLPGSDEPGGGCAEPAARGALAVGSHLDSVPDGGAFDGPLGVISALSAVDLLRARGWKPHRPVVIANFTDEEGARFGVACAGSRLMTGQLDAARARALRDADGVRMADAMEAAGQDPDALGRDDARLGAIGRFVELHIEQGRDLIDRGAPLGVAGSIWPHGRWRFDFTGEANHAGTTALDDRRDPMLTYAHTVLSARKKARLGGALATFGKVSVEPNGTNAIASRVTAWLDSRAADEKALDAVVERIEAAGRERCERDGTTLTVVNESRTAIVEFNHTLRETIRDTLAERFGPIPQLSTGAGHDAGILAAELPTAMLFVRNPSGLSHTPAEHAETADCLTGVAALAEVVARLAGAPGAGSGV</sequence>
<gene>
    <name evidence="5" type="ORF">KGA66_03775</name>
</gene>
<dbReference type="SUPFAM" id="SSF53187">
    <property type="entry name" value="Zn-dependent exopeptidases"/>
    <property type="match status" value="1"/>
</dbReference>
<dbReference type="PANTHER" id="PTHR32494:SF5">
    <property type="entry name" value="ALLANTOATE AMIDOHYDROLASE"/>
    <property type="match status" value="1"/>
</dbReference>
<comment type="caution">
    <text evidence="5">The sequence shown here is derived from an EMBL/GenBank/DDBJ whole genome shotgun (WGS) entry which is preliminary data.</text>
</comment>
<keyword evidence="3" id="KW-0862">Zinc</keyword>
<keyword evidence="3" id="KW-0479">Metal-binding</keyword>
<dbReference type="PIRSF" id="PIRSF001235">
    <property type="entry name" value="Amidase_carbamoylase"/>
    <property type="match status" value="1"/>
</dbReference>
<feature type="binding site" evidence="3">
    <location>
        <position position="394"/>
    </location>
    <ligand>
        <name>Zn(2+)</name>
        <dbReference type="ChEBI" id="CHEBI:29105"/>
        <label>2</label>
    </ligand>
</feature>
<evidence type="ECO:0000256" key="3">
    <source>
        <dbReference type="PIRSR" id="PIRSR001235-1"/>
    </source>
</evidence>
<dbReference type="GO" id="GO:0016813">
    <property type="term" value="F:hydrolase activity, acting on carbon-nitrogen (but not peptide) bonds, in linear amidines"/>
    <property type="evidence" value="ECO:0007669"/>
    <property type="project" value="InterPro"/>
</dbReference>
<reference evidence="5" key="1">
    <citation type="submission" date="2021-04" db="EMBL/GenBank/DDBJ databases">
        <title>Genome based classification of Actinospica acidithermotolerans sp. nov., an actinobacterium isolated from an Indonesian hot spring.</title>
        <authorList>
            <person name="Kusuma A.B."/>
            <person name="Putra K.E."/>
            <person name="Nafisah S."/>
            <person name="Loh J."/>
            <person name="Nouioui I."/>
            <person name="Goodfellow M."/>
        </authorList>
    </citation>
    <scope>NUCLEOTIDE SEQUENCE</scope>
    <source>
        <strain evidence="5">DSM 45618</strain>
    </source>
</reference>
<dbReference type="InterPro" id="IPR036264">
    <property type="entry name" value="Bact_exopeptidase_dim_dom"/>
</dbReference>
<feature type="binding site" evidence="4">
    <location>
        <position position="229"/>
    </location>
    <ligand>
        <name>allantoate</name>
        <dbReference type="ChEBI" id="CHEBI:17536"/>
    </ligand>
</feature>
<feature type="binding site" evidence="4">
    <location>
        <position position="287"/>
    </location>
    <ligand>
        <name>allantoate</name>
        <dbReference type="ChEBI" id="CHEBI:17536"/>
    </ligand>
</feature>
<keyword evidence="2" id="KW-0378">Hydrolase</keyword>
<evidence type="ECO:0000256" key="2">
    <source>
        <dbReference type="ARBA" id="ARBA00022801"/>
    </source>
</evidence>
<evidence type="ECO:0000256" key="4">
    <source>
        <dbReference type="PIRSR" id="PIRSR001235-2"/>
    </source>
</evidence>
<evidence type="ECO:0000313" key="5">
    <source>
        <dbReference type="EMBL" id="MBS2962152.1"/>
    </source>
</evidence>
<dbReference type="CDD" id="cd03884">
    <property type="entry name" value="M20_bAS"/>
    <property type="match status" value="1"/>
</dbReference>
<evidence type="ECO:0000313" key="6">
    <source>
        <dbReference type="Proteomes" id="UP000677913"/>
    </source>
</evidence>
<feature type="binding site" evidence="4">
    <location>
        <position position="300"/>
    </location>
    <ligand>
        <name>allantoate</name>
        <dbReference type="ChEBI" id="CHEBI:17536"/>
    </ligand>
</feature>
<dbReference type="Gene3D" id="3.30.70.360">
    <property type="match status" value="1"/>
</dbReference>
<feature type="binding site" evidence="3">
    <location>
        <position position="104"/>
    </location>
    <ligand>
        <name>Zn(2+)</name>
        <dbReference type="ChEBI" id="CHEBI:29105"/>
        <label>2</label>
    </ligand>
</feature>
<proteinExistence type="inferred from homology"/>
<dbReference type="Proteomes" id="UP000677913">
    <property type="component" value="Unassembled WGS sequence"/>
</dbReference>
<comment type="similarity">
    <text evidence="1">Belongs to the peptidase M20 family.</text>
</comment>
<dbReference type="Pfam" id="PF01546">
    <property type="entry name" value="Peptidase_M20"/>
    <property type="match status" value="1"/>
</dbReference>
<accession>A0A8J8B9S6</accession>
<feature type="binding site" evidence="3">
    <location>
        <position position="139"/>
    </location>
    <ligand>
        <name>Zn(2+)</name>
        <dbReference type="ChEBI" id="CHEBI:29105"/>
        <label>2</label>
    </ligand>
</feature>
<evidence type="ECO:0000256" key="1">
    <source>
        <dbReference type="ARBA" id="ARBA00006153"/>
    </source>
</evidence>
<dbReference type="EMBL" id="JAGSXH010000007">
    <property type="protein sequence ID" value="MBS2962152.1"/>
    <property type="molecule type" value="Genomic_DNA"/>
</dbReference>
<keyword evidence="6" id="KW-1185">Reference proteome</keyword>
<dbReference type="NCBIfam" id="TIGR01879">
    <property type="entry name" value="hydantase"/>
    <property type="match status" value="1"/>
</dbReference>
<dbReference type="RefSeq" id="WP_211464500.1">
    <property type="nucleotide sequence ID" value="NZ_JAGSXH010000007.1"/>
</dbReference>
<dbReference type="NCBIfam" id="NF006770">
    <property type="entry name" value="PRK09290.1-4"/>
    <property type="match status" value="1"/>
</dbReference>
<dbReference type="GO" id="GO:0046872">
    <property type="term" value="F:metal ion binding"/>
    <property type="evidence" value="ECO:0007669"/>
    <property type="project" value="UniProtKB-KW"/>
</dbReference>
<feature type="binding site" evidence="3">
    <location>
        <position position="93"/>
    </location>
    <ligand>
        <name>Zn(2+)</name>
        <dbReference type="ChEBI" id="CHEBI:29105"/>
        <label>1</label>
    </ligand>
</feature>
<dbReference type="AlphaFoldDB" id="A0A8J8B9S6"/>